<organism evidence="2 3">
    <name type="scientific">Neosartorya fischeri (strain ATCC 1020 / DSM 3700 / CBS 544.65 / FGSC A1164 / JCM 1740 / NRRL 181 / WB 181)</name>
    <name type="common">Aspergillus fischerianus</name>
    <dbReference type="NCBI Taxonomy" id="331117"/>
    <lineage>
        <taxon>Eukaryota</taxon>
        <taxon>Fungi</taxon>
        <taxon>Dikarya</taxon>
        <taxon>Ascomycota</taxon>
        <taxon>Pezizomycotina</taxon>
        <taxon>Eurotiomycetes</taxon>
        <taxon>Eurotiomycetidae</taxon>
        <taxon>Eurotiales</taxon>
        <taxon>Aspergillaceae</taxon>
        <taxon>Aspergillus</taxon>
        <taxon>Aspergillus subgen. Fumigati</taxon>
    </lineage>
</organism>
<dbReference type="AlphaFoldDB" id="A1CVJ3"/>
<dbReference type="OMA" id="TEYCKPL"/>
<dbReference type="Pfam" id="PF00085">
    <property type="entry name" value="Thioredoxin"/>
    <property type="match status" value="1"/>
</dbReference>
<reference evidence="3" key="1">
    <citation type="journal article" date="2008" name="PLoS Genet.">
        <title>Genomic islands in the pathogenic filamentous fungus Aspergillus fumigatus.</title>
        <authorList>
            <person name="Fedorova N.D."/>
            <person name="Khaldi N."/>
            <person name="Joardar V.S."/>
            <person name="Maiti R."/>
            <person name="Amedeo P."/>
            <person name="Anderson M.J."/>
            <person name="Crabtree J."/>
            <person name="Silva J.C."/>
            <person name="Badger J.H."/>
            <person name="Albarraq A."/>
            <person name="Angiuoli S."/>
            <person name="Bussey H."/>
            <person name="Bowyer P."/>
            <person name="Cotty P.J."/>
            <person name="Dyer P.S."/>
            <person name="Egan A."/>
            <person name="Galens K."/>
            <person name="Fraser-Liggett C.M."/>
            <person name="Haas B.J."/>
            <person name="Inman J.M."/>
            <person name="Kent R."/>
            <person name="Lemieux S."/>
            <person name="Malavazi I."/>
            <person name="Orvis J."/>
            <person name="Roemer T."/>
            <person name="Ronning C.M."/>
            <person name="Sundaram J.P."/>
            <person name="Sutton G."/>
            <person name="Turner G."/>
            <person name="Venter J.C."/>
            <person name="White O.R."/>
            <person name="Whitty B.R."/>
            <person name="Youngman P."/>
            <person name="Wolfe K.H."/>
            <person name="Goldman G.H."/>
            <person name="Wortman J.R."/>
            <person name="Jiang B."/>
            <person name="Denning D.W."/>
            <person name="Nierman W.C."/>
        </authorList>
    </citation>
    <scope>NUCLEOTIDE SEQUENCE [LARGE SCALE GENOMIC DNA]</scope>
    <source>
        <strain evidence="3">ATCC 1020 / DSM 3700 / CBS 544.65 / FGSC A1164 / JCM 1740 / NRRL 181 / WB 181</strain>
    </source>
</reference>
<dbReference type="VEuPathDB" id="FungiDB:NFIA_101290"/>
<dbReference type="Proteomes" id="UP000006702">
    <property type="component" value="Unassembled WGS sequence"/>
</dbReference>
<proteinExistence type="predicted"/>
<protein>
    <submittedName>
        <fullName evidence="2">Thioredoxin, putative</fullName>
    </submittedName>
</protein>
<dbReference type="SUPFAM" id="SSF52833">
    <property type="entry name" value="Thioredoxin-like"/>
    <property type="match status" value="1"/>
</dbReference>
<dbReference type="RefSeq" id="XP_001266542.1">
    <property type="nucleotide sequence ID" value="XM_001266541.1"/>
</dbReference>
<sequence>MASGSSTELMTDEEYKQKVENSVGPVVVTFLSPLDDKCKAVAWKIEELSDEFTSVKFYRVDVRKHVMLSRALSSTELPIVVFVKNGTDVLTLASDVSLPRIREGQRCSQSTWVRRF</sequence>
<dbReference type="KEGG" id="nfi:NFIA_101290"/>
<dbReference type="STRING" id="331117.A1CVJ3"/>
<dbReference type="InterPro" id="IPR036249">
    <property type="entry name" value="Thioredoxin-like_sf"/>
</dbReference>
<dbReference type="HOGENOM" id="CLU_144264_0_0_1"/>
<dbReference type="CDD" id="cd02947">
    <property type="entry name" value="TRX_family"/>
    <property type="match status" value="1"/>
</dbReference>
<name>A1CVJ3_NEOFI</name>
<feature type="domain" description="Thioredoxin" evidence="1">
    <location>
        <begin position="8"/>
        <end position="90"/>
    </location>
</feature>
<evidence type="ECO:0000259" key="1">
    <source>
        <dbReference type="Pfam" id="PF00085"/>
    </source>
</evidence>
<dbReference type="InterPro" id="IPR013766">
    <property type="entry name" value="Thioredoxin_domain"/>
</dbReference>
<dbReference type="Gene3D" id="3.40.30.10">
    <property type="entry name" value="Glutaredoxin"/>
    <property type="match status" value="1"/>
</dbReference>
<dbReference type="OrthoDB" id="2121326at2759"/>
<dbReference type="GeneID" id="4593243"/>
<evidence type="ECO:0000313" key="2">
    <source>
        <dbReference type="EMBL" id="EAW24645.1"/>
    </source>
</evidence>
<keyword evidence="3" id="KW-1185">Reference proteome</keyword>
<evidence type="ECO:0000313" key="3">
    <source>
        <dbReference type="Proteomes" id="UP000006702"/>
    </source>
</evidence>
<gene>
    <name evidence="2" type="ORF">NFIA_101290</name>
</gene>
<accession>A1CVJ3</accession>
<dbReference type="EMBL" id="DS027685">
    <property type="protein sequence ID" value="EAW24645.1"/>
    <property type="molecule type" value="Genomic_DNA"/>
</dbReference>